<reference evidence="3" key="1">
    <citation type="submission" date="2013-03" db="EMBL/GenBank/DDBJ databases">
        <title>Genome sequence of Chthonomonas calidirosea, the first sequenced genome from the Armatimonadetes phylum (formally candidate division OP10).</title>
        <authorList>
            <person name="Lee K.C.Y."/>
            <person name="Morgan X.C."/>
            <person name="Dunfield P.F."/>
            <person name="Tamas I."/>
            <person name="Houghton K.M."/>
            <person name="Vyssotski M."/>
            <person name="Ryan J.L.J."/>
            <person name="Lagutin K."/>
            <person name="McDonald I.R."/>
            <person name="Stott M.B."/>
        </authorList>
    </citation>
    <scope>NUCLEOTIDE SEQUENCE [LARGE SCALE GENOMIC DNA]</scope>
    <source>
        <strain evidence="3">DSM 23976 / ICMP 18418 / T49</strain>
    </source>
</reference>
<proteinExistence type="predicted"/>
<keyword evidence="1" id="KW-0732">Signal</keyword>
<dbReference type="HOGENOM" id="CLU_917336_0_0_0"/>
<dbReference type="PATRIC" id="fig|1303518.3.peg.1442"/>
<name>S0EY35_CHTCT</name>
<dbReference type="InterPro" id="IPR013783">
    <property type="entry name" value="Ig-like_fold"/>
</dbReference>
<gene>
    <name evidence="2" type="ORF">CCALI_01411</name>
</gene>
<evidence type="ECO:0000313" key="2">
    <source>
        <dbReference type="EMBL" id="CCW35228.1"/>
    </source>
</evidence>
<evidence type="ECO:0000256" key="1">
    <source>
        <dbReference type="SAM" id="SignalP"/>
    </source>
</evidence>
<dbReference type="EMBL" id="HF951689">
    <property type="protein sequence ID" value="CCW35228.1"/>
    <property type="molecule type" value="Genomic_DNA"/>
</dbReference>
<dbReference type="Proteomes" id="UP000014227">
    <property type="component" value="Chromosome I"/>
</dbReference>
<feature type="chain" id="PRO_5004496566" evidence="1">
    <location>
        <begin position="24"/>
        <end position="303"/>
    </location>
</feature>
<dbReference type="InParanoid" id="S0EY35"/>
<keyword evidence="3" id="KW-1185">Reference proteome</keyword>
<dbReference type="STRING" id="454171.CP488_02686"/>
<protein>
    <submittedName>
        <fullName evidence="2">Uncharacterized protein</fullName>
    </submittedName>
</protein>
<dbReference type="OrthoDB" id="9789219at2"/>
<organism evidence="2 3">
    <name type="scientific">Chthonomonas calidirosea (strain DSM 23976 / ICMP 18418 / T49)</name>
    <dbReference type="NCBI Taxonomy" id="1303518"/>
    <lineage>
        <taxon>Bacteria</taxon>
        <taxon>Bacillati</taxon>
        <taxon>Armatimonadota</taxon>
        <taxon>Chthonomonadia</taxon>
        <taxon>Chthonomonadales</taxon>
        <taxon>Chthonomonadaceae</taxon>
        <taxon>Chthonomonas</taxon>
    </lineage>
</organism>
<evidence type="ECO:0000313" key="3">
    <source>
        <dbReference type="Proteomes" id="UP000014227"/>
    </source>
</evidence>
<dbReference type="AlphaFoldDB" id="S0EY35"/>
<dbReference type="KEGG" id="ccz:CCALI_01411"/>
<dbReference type="Gene3D" id="2.60.40.10">
    <property type="entry name" value="Immunoglobulins"/>
    <property type="match status" value="1"/>
</dbReference>
<feature type="signal peptide" evidence="1">
    <location>
        <begin position="1"/>
        <end position="23"/>
    </location>
</feature>
<dbReference type="RefSeq" id="WP_016482767.1">
    <property type="nucleotide sequence ID" value="NC_021487.1"/>
</dbReference>
<accession>S0EY35</accession>
<sequence>MVKKGFLGLLVGLLGFCSAARLAAQPITDESVPTYLLRVTNALYTPVEVSVDGGKTFLVIGRVIRCATMVAADDAARQTGKVIRSADAGIAISLGGERVLKLLPQPAVAKTHWEPWAIYTNIAEGKALFGALAPPVGTKVLLPLSVLNTAVAYSPQIGDVFEFMVARKPPPSFEPSAAYDKRLSDWITELTQEIQAMARDYAAGAVARAQKEHRLIVSGFLTLQAKLPQGEPDPIEFVRFLVDGTVVQLTNVPPFVYKWDTRSVADGEHVVEIDALDKNGKLITQASALVVVQNRTTTSSATP</sequence>